<keyword evidence="2" id="KW-1185">Reference proteome</keyword>
<comment type="caution">
    <text evidence="1">The sequence shown here is derived from an EMBL/GenBank/DDBJ whole genome shotgun (WGS) entry which is preliminary data.</text>
</comment>
<protein>
    <submittedName>
        <fullName evidence="1">Uncharacterized protein</fullName>
    </submittedName>
</protein>
<accession>A0AAV6VYK6</accession>
<dbReference type="EMBL" id="JAFNEN010000011">
    <property type="protein sequence ID" value="KAG8200912.1"/>
    <property type="molecule type" value="Genomic_DNA"/>
</dbReference>
<gene>
    <name evidence="1" type="ORF">JTE90_020552</name>
</gene>
<evidence type="ECO:0000313" key="1">
    <source>
        <dbReference type="EMBL" id="KAG8200912.1"/>
    </source>
</evidence>
<name>A0AAV6VYK6_9ARAC</name>
<dbReference type="AlphaFoldDB" id="A0AAV6VYK6"/>
<sequence length="93" mass="10706">MESISCLVIADAPPPNIGVERSCYPRFGNWPLMVQIVVQFQLTEFLESEKLRWEMLENALRWRNLDSGGASQTCQDIYAYSNHPHHLVLAFLL</sequence>
<reference evidence="1 2" key="1">
    <citation type="journal article" date="2022" name="Nat. Ecol. Evol.">
        <title>A masculinizing supergene underlies an exaggerated male reproductive morph in a spider.</title>
        <authorList>
            <person name="Hendrickx F."/>
            <person name="De Corte Z."/>
            <person name="Sonet G."/>
            <person name="Van Belleghem S.M."/>
            <person name="Kostlbacher S."/>
            <person name="Vangestel C."/>
        </authorList>
    </citation>
    <scope>NUCLEOTIDE SEQUENCE [LARGE SCALE GENOMIC DNA]</scope>
    <source>
        <strain evidence="1">W744_W776</strain>
    </source>
</reference>
<proteinExistence type="predicted"/>
<evidence type="ECO:0000313" key="2">
    <source>
        <dbReference type="Proteomes" id="UP000827092"/>
    </source>
</evidence>
<dbReference type="Proteomes" id="UP000827092">
    <property type="component" value="Unassembled WGS sequence"/>
</dbReference>
<organism evidence="1 2">
    <name type="scientific">Oedothorax gibbosus</name>
    <dbReference type="NCBI Taxonomy" id="931172"/>
    <lineage>
        <taxon>Eukaryota</taxon>
        <taxon>Metazoa</taxon>
        <taxon>Ecdysozoa</taxon>
        <taxon>Arthropoda</taxon>
        <taxon>Chelicerata</taxon>
        <taxon>Arachnida</taxon>
        <taxon>Araneae</taxon>
        <taxon>Araneomorphae</taxon>
        <taxon>Entelegynae</taxon>
        <taxon>Araneoidea</taxon>
        <taxon>Linyphiidae</taxon>
        <taxon>Erigoninae</taxon>
        <taxon>Oedothorax</taxon>
    </lineage>
</organism>